<keyword evidence="4 8" id="KW-0442">Lipid degradation</keyword>
<keyword evidence="12" id="KW-1185">Reference proteome</keyword>
<name>A0A0E0E7A1_9ORYZ</name>
<dbReference type="PROSITE" id="PS51635">
    <property type="entry name" value="PNPLA"/>
    <property type="match status" value="1"/>
</dbReference>
<evidence type="ECO:0000313" key="12">
    <source>
        <dbReference type="Proteomes" id="UP000008021"/>
    </source>
</evidence>
<dbReference type="InterPro" id="IPR016035">
    <property type="entry name" value="Acyl_Trfase/lysoPLipase"/>
</dbReference>
<evidence type="ECO:0000256" key="1">
    <source>
        <dbReference type="ARBA" id="ARBA00010240"/>
    </source>
</evidence>
<protein>
    <recommendedName>
        <fullName evidence="8">Patatin</fullName>
        <ecNumber evidence="8">3.1.1.-</ecNumber>
    </recommendedName>
</protein>
<organism evidence="11">
    <name type="scientific">Oryza meridionalis</name>
    <dbReference type="NCBI Taxonomy" id="40149"/>
    <lineage>
        <taxon>Eukaryota</taxon>
        <taxon>Viridiplantae</taxon>
        <taxon>Streptophyta</taxon>
        <taxon>Embryophyta</taxon>
        <taxon>Tracheophyta</taxon>
        <taxon>Spermatophyta</taxon>
        <taxon>Magnoliopsida</taxon>
        <taxon>Liliopsida</taxon>
        <taxon>Poales</taxon>
        <taxon>Poaceae</taxon>
        <taxon>BOP clade</taxon>
        <taxon>Oryzoideae</taxon>
        <taxon>Oryzeae</taxon>
        <taxon>Oryzinae</taxon>
        <taxon>Oryza</taxon>
    </lineage>
</organism>
<evidence type="ECO:0000256" key="7">
    <source>
        <dbReference type="PROSITE-ProRule" id="PRU01161"/>
    </source>
</evidence>
<evidence type="ECO:0000256" key="2">
    <source>
        <dbReference type="ARBA" id="ARBA00022801"/>
    </source>
</evidence>
<evidence type="ECO:0000256" key="5">
    <source>
        <dbReference type="ARBA" id="ARBA00023098"/>
    </source>
</evidence>
<dbReference type="CDD" id="cd07199">
    <property type="entry name" value="Pat17_PNPLA8_PNPLA9_like"/>
    <property type="match status" value="1"/>
</dbReference>
<dbReference type="STRING" id="40149.A0A0E0E7A1"/>
<sequence>MEAGKDDAADKLTYEIFSILESKFLFGYGGGGGGGGETKSLQCAPPVSRGNRVCVLSVDGGARPEDGLLAAAALVRLEAAVQRRAGSKAARLADFFDVAAGSGAGGVLAAMLFARGPCGRPMYSADDALGFLLRRVRRRGWSSRAGGLLRRPAGAFHKLAPWLVNQVFGELTLRDTVRPVLVPCYDLATRAPFLFSRADAAQSPAYDFRLRDACAATCAPSDGGAAVEASSVDGVTRITAVGSGVALGNPTAAAITHVLNNRREFPAAAGVDNLLVISIGTGEAAGSSSRHRARTPVIARIAAEGASDMVDQAVAMAFGQHRTSNYVRIQGMGVARRRGGVACGGETAEKAVWVAEAMLQQRNVEAVMFQGRRLAGETNAEKLERFARELIKEHGRRKQHVPPAASGSGGGGLDCHVSKKQP</sequence>
<reference evidence="11" key="1">
    <citation type="submission" date="2015-04" db="UniProtKB">
        <authorList>
            <consortium name="EnsemblPlants"/>
        </authorList>
    </citation>
    <scope>IDENTIFICATION</scope>
</reference>
<evidence type="ECO:0000259" key="10">
    <source>
        <dbReference type="PROSITE" id="PS51635"/>
    </source>
</evidence>
<feature type="domain" description="PNPLA" evidence="10">
    <location>
        <begin position="56"/>
        <end position="255"/>
    </location>
</feature>
<evidence type="ECO:0000256" key="3">
    <source>
        <dbReference type="ARBA" id="ARBA00022821"/>
    </source>
</evidence>
<keyword evidence="2 8" id="KW-0378">Hydrolase</keyword>
<comment type="domain">
    <text evidence="8">The nitrogen atoms of the two glycine residues in the GGXR motif define the oxyanion hole, and stabilize the oxyanion that forms during the nucleophilic attack by the catalytic serine during substrate cleavage.</text>
</comment>
<accession>A0A0E0E7A1</accession>
<proteinExistence type="inferred from homology"/>
<comment type="function">
    <text evidence="6">Possesses non-specific lipolytic acyl hydrolase (LAH) activity. Hydrolyzes phospholipids as well as galactolipids. May play a role in disease resistance.</text>
</comment>
<dbReference type="PANTHER" id="PTHR32241:SF8">
    <property type="entry name" value="PATATIN-LIKE PROTEIN 3"/>
    <property type="match status" value="1"/>
</dbReference>
<dbReference type="Pfam" id="PF01734">
    <property type="entry name" value="Patatin"/>
    <property type="match status" value="1"/>
</dbReference>
<dbReference type="SUPFAM" id="SSF52151">
    <property type="entry name" value="FabD/lysophospholipase-like"/>
    <property type="match status" value="1"/>
</dbReference>
<dbReference type="HOGENOM" id="CLU_000288_144_1_1"/>
<comment type="similarity">
    <text evidence="1 8">Belongs to the patatin family.</text>
</comment>
<dbReference type="GO" id="GO:0016042">
    <property type="term" value="P:lipid catabolic process"/>
    <property type="evidence" value="ECO:0007669"/>
    <property type="project" value="UniProtKB-KW"/>
</dbReference>
<comment type="caution">
    <text evidence="7">Lacks conserved residue(s) required for the propagation of feature annotation.</text>
</comment>
<dbReference type="Gene3D" id="3.40.1090.10">
    <property type="entry name" value="Cytosolic phospholipase A2 catalytic domain"/>
    <property type="match status" value="1"/>
</dbReference>
<comment type="function">
    <text evidence="8">Lipolytic acyl hydrolase (LAH).</text>
</comment>
<dbReference type="EnsemblPlants" id="OMERI07G01360.1">
    <property type="protein sequence ID" value="OMERI07G01360.1"/>
    <property type="gene ID" value="OMERI07G01360"/>
</dbReference>
<dbReference type="Gramene" id="OMERI07G01360.1">
    <property type="protein sequence ID" value="OMERI07G01360.1"/>
    <property type="gene ID" value="OMERI07G01360"/>
</dbReference>
<evidence type="ECO:0000256" key="8">
    <source>
        <dbReference type="RuleBase" id="RU361262"/>
    </source>
</evidence>
<dbReference type="EC" id="3.1.1.-" evidence="8"/>
<dbReference type="InterPro" id="IPR002641">
    <property type="entry name" value="PNPLA_dom"/>
</dbReference>
<dbReference type="eggNOG" id="KOG0513">
    <property type="taxonomic scope" value="Eukaryota"/>
</dbReference>
<dbReference type="GO" id="GO:0006952">
    <property type="term" value="P:defense response"/>
    <property type="evidence" value="ECO:0007669"/>
    <property type="project" value="UniProtKB-KW"/>
</dbReference>
<keyword evidence="5 8" id="KW-0443">Lipid metabolism</keyword>
<dbReference type="AlphaFoldDB" id="A0A0E0E7A1"/>
<dbReference type="GO" id="GO:0016787">
    <property type="term" value="F:hydrolase activity"/>
    <property type="evidence" value="ECO:0007669"/>
    <property type="project" value="UniProtKB-KW"/>
</dbReference>
<dbReference type="PANTHER" id="PTHR32241">
    <property type="entry name" value="PATATIN-LIKE PROTEIN 6"/>
    <property type="match status" value="1"/>
</dbReference>
<evidence type="ECO:0000256" key="9">
    <source>
        <dbReference type="SAM" id="MobiDB-lite"/>
    </source>
</evidence>
<evidence type="ECO:0000256" key="6">
    <source>
        <dbReference type="ARBA" id="ARBA00025642"/>
    </source>
</evidence>
<reference evidence="11" key="2">
    <citation type="submission" date="2018-05" db="EMBL/GenBank/DDBJ databases">
        <title>OmerRS3 (Oryza meridionalis Reference Sequence Version 3).</title>
        <authorList>
            <person name="Zhang J."/>
            <person name="Kudrna D."/>
            <person name="Lee S."/>
            <person name="Talag J."/>
            <person name="Welchert J."/>
            <person name="Wing R.A."/>
        </authorList>
    </citation>
    <scope>NUCLEOTIDE SEQUENCE [LARGE SCALE GENOMIC DNA]</scope>
    <source>
        <strain evidence="11">cv. OR44</strain>
    </source>
</reference>
<keyword evidence="3" id="KW-0611">Plant defense</keyword>
<evidence type="ECO:0000313" key="11">
    <source>
        <dbReference type="EnsemblPlants" id="OMERI07G01360.1"/>
    </source>
</evidence>
<feature type="region of interest" description="Disordered" evidence="9">
    <location>
        <begin position="393"/>
        <end position="422"/>
    </location>
</feature>
<dbReference type="Proteomes" id="UP000008021">
    <property type="component" value="Chromosome 7"/>
</dbReference>
<evidence type="ECO:0000256" key="4">
    <source>
        <dbReference type="ARBA" id="ARBA00022963"/>
    </source>
</evidence>